<dbReference type="Proteomes" id="UP000004994">
    <property type="component" value="Chromosome 1"/>
</dbReference>
<reference evidence="2" key="1">
    <citation type="journal article" date="2012" name="Nature">
        <title>The tomato genome sequence provides insights into fleshy fruit evolution.</title>
        <authorList>
            <consortium name="Tomato Genome Consortium"/>
        </authorList>
    </citation>
    <scope>NUCLEOTIDE SEQUENCE [LARGE SCALE GENOMIC DNA]</scope>
    <source>
        <strain evidence="2">cv. Heinz 1706</strain>
    </source>
</reference>
<reference evidence="2" key="2">
    <citation type="submission" date="2019-01" db="UniProtKB">
        <authorList>
            <consortium name="EnsemblPlants"/>
        </authorList>
    </citation>
    <scope>IDENTIFICATION</scope>
    <source>
        <strain evidence="2">cv. Heinz 1706</strain>
    </source>
</reference>
<dbReference type="Gramene" id="Solyc01g097395.1.1">
    <property type="protein sequence ID" value="Solyc01g097395.1.1"/>
    <property type="gene ID" value="Solyc01g097395.1"/>
</dbReference>
<organism evidence="2">
    <name type="scientific">Solanum lycopersicum</name>
    <name type="common">Tomato</name>
    <name type="synonym">Lycopersicon esculentum</name>
    <dbReference type="NCBI Taxonomy" id="4081"/>
    <lineage>
        <taxon>Eukaryota</taxon>
        <taxon>Viridiplantae</taxon>
        <taxon>Streptophyta</taxon>
        <taxon>Embryophyta</taxon>
        <taxon>Tracheophyta</taxon>
        <taxon>Spermatophyta</taxon>
        <taxon>Magnoliopsida</taxon>
        <taxon>eudicotyledons</taxon>
        <taxon>Gunneridae</taxon>
        <taxon>Pentapetalae</taxon>
        <taxon>asterids</taxon>
        <taxon>lamiids</taxon>
        <taxon>Solanales</taxon>
        <taxon>Solanaceae</taxon>
        <taxon>Solanoideae</taxon>
        <taxon>Solaneae</taxon>
        <taxon>Solanum</taxon>
        <taxon>Solanum subgen. Lycopersicon</taxon>
    </lineage>
</organism>
<sequence>MKVDSLDGAAPSRTRCDRLQPMHKILHKWCRRHTIRTQLVQSNEETGVKEGSKEEEEET</sequence>
<feature type="region of interest" description="Disordered" evidence="1">
    <location>
        <begin position="39"/>
        <end position="59"/>
    </location>
</feature>
<protein>
    <submittedName>
        <fullName evidence="2">Uncharacterized protein</fullName>
    </submittedName>
</protein>
<accession>A0A3Q7EMG1</accession>
<evidence type="ECO:0000313" key="2">
    <source>
        <dbReference type="EnsemblPlants" id="Solyc01g097395.1.1"/>
    </source>
</evidence>
<keyword evidence="3" id="KW-1185">Reference proteome</keyword>
<name>A0A3Q7EMG1_SOLLC</name>
<dbReference type="AlphaFoldDB" id="A0A3Q7EMG1"/>
<dbReference type="EnsemblPlants" id="Solyc01g097395.1.1">
    <property type="protein sequence ID" value="Solyc01g097395.1.1"/>
    <property type="gene ID" value="Solyc01g097395.1"/>
</dbReference>
<evidence type="ECO:0000313" key="3">
    <source>
        <dbReference type="Proteomes" id="UP000004994"/>
    </source>
</evidence>
<evidence type="ECO:0000256" key="1">
    <source>
        <dbReference type="SAM" id="MobiDB-lite"/>
    </source>
</evidence>
<dbReference type="InParanoid" id="A0A3Q7EMG1"/>
<proteinExistence type="predicted"/>